<accession>A0A9Q9B2J7</accession>
<comment type="catalytic activity">
    <reaction evidence="10">
        <text>L-tyrosine + O2 = L-dopaquinone + H2O</text>
        <dbReference type="Rhea" id="RHEA:18117"/>
        <dbReference type="ChEBI" id="CHEBI:15377"/>
        <dbReference type="ChEBI" id="CHEBI:15379"/>
        <dbReference type="ChEBI" id="CHEBI:57924"/>
        <dbReference type="ChEBI" id="CHEBI:58315"/>
        <dbReference type="EC" id="1.14.18.1"/>
    </reaction>
</comment>
<comment type="cofactor">
    <cofactor evidence="1">
        <name>Cu(2+)</name>
        <dbReference type="ChEBI" id="CHEBI:29036"/>
    </cofactor>
</comment>
<keyword evidence="5" id="KW-0560">Oxidoreductase</keyword>
<keyword evidence="4" id="KW-0479">Metal-binding</keyword>
<evidence type="ECO:0000313" key="15">
    <source>
        <dbReference type="EMBL" id="USW56076.1"/>
    </source>
</evidence>
<evidence type="ECO:0000259" key="14">
    <source>
        <dbReference type="PROSITE" id="PS00498"/>
    </source>
</evidence>
<feature type="domain" description="Tyrosinase copper-binding" evidence="13">
    <location>
        <begin position="125"/>
        <end position="142"/>
    </location>
</feature>
<dbReference type="GO" id="GO:0046872">
    <property type="term" value="F:metal ion binding"/>
    <property type="evidence" value="ECO:0007669"/>
    <property type="project" value="UniProtKB-KW"/>
</dbReference>
<dbReference type="GO" id="GO:0042438">
    <property type="term" value="P:melanin biosynthetic process"/>
    <property type="evidence" value="ECO:0007669"/>
    <property type="project" value="UniProtKB-KW"/>
</dbReference>
<dbReference type="InterPro" id="IPR041640">
    <property type="entry name" value="Tyrosinase_C"/>
</dbReference>
<evidence type="ECO:0000256" key="3">
    <source>
        <dbReference type="ARBA" id="ARBA00011906"/>
    </source>
</evidence>
<organism evidence="15 16">
    <name type="scientific">Septoria linicola</name>
    <dbReference type="NCBI Taxonomy" id="215465"/>
    <lineage>
        <taxon>Eukaryota</taxon>
        <taxon>Fungi</taxon>
        <taxon>Dikarya</taxon>
        <taxon>Ascomycota</taxon>
        <taxon>Pezizomycotina</taxon>
        <taxon>Dothideomycetes</taxon>
        <taxon>Dothideomycetidae</taxon>
        <taxon>Mycosphaerellales</taxon>
        <taxon>Mycosphaerellaceae</taxon>
        <taxon>Septoria</taxon>
    </lineage>
</organism>
<feature type="signal peptide" evidence="12">
    <location>
        <begin position="1"/>
        <end position="18"/>
    </location>
</feature>
<dbReference type="SUPFAM" id="SSF48056">
    <property type="entry name" value="Di-copper centre-containing domain"/>
    <property type="match status" value="1"/>
</dbReference>
<dbReference type="AlphaFoldDB" id="A0A9Q9B2J7"/>
<name>A0A9Q9B2J7_9PEZI</name>
<evidence type="ECO:0000256" key="11">
    <source>
        <dbReference type="SAM" id="MobiDB-lite"/>
    </source>
</evidence>
<dbReference type="PANTHER" id="PTHR11474">
    <property type="entry name" value="TYROSINASE FAMILY MEMBER"/>
    <property type="match status" value="1"/>
</dbReference>
<evidence type="ECO:0000313" key="16">
    <source>
        <dbReference type="Proteomes" id="UP001056384"/>
    </source>
</evidence>
<keyword evidence="12" id="KW-0732">Signal</keyword>
<evidence type="ECO:0000256" key="9">
    <source>
        <dbReference type="ARBA" id="ARBA00048233"/>
    </source>
</evidence>
<feature type="compositionally biased region" description="Low complexity" evidence="11">
    <location>
        <begin position="759"/>
        <end position="768"/>
    </location>
</feature>
<gene>
    <name evidence="15" type="ORF">Slin15195_G093950</name>
</gene>
<dbReference type="Pfam" id="PF18132">
    <property type="entry name" value="Tyrosinase_C"/>
    <property type="match status" value="1"/>
</dbReference>
<dbReference type="PANTHER" id="PTHR11474:SF76">
    <property type="entry name" value="SHKT DOMAIN-CONTAINING PROTEIN"/>
    <property type="match status" value="1"/>
</dbReference>
<dbReference type="InterPro" id="IPR050316">
    <property type="entry name" value="Tyrosinase/Hemocyanin"/>
</dbReference>
<dbReference type="EMBL" id="CP099425">
    <property type="protein sequence ID" value="USW56076.1"/>
    <property type="molecule type" value="Genomic_DNA"/>
</dbReference>
<dbReference type="PROSITE" id="PS00497">
    <property type="entry name" value="TYROSINASE_1"/>
    <property type="match status" value="1"/>
</dbReference>
<dbReference type="Pfam" id="PF00264">
    <property type="entry name" value="Tyrosinase"/>
    <property type="match status" value="1"/>
</dbReference>
<proteinExistence type="inferred from homology"/>
<evidence type="ECO:0000259" key="13">
    <source>
        <dbReference type="PROSITE" id="PS00497"/>
    </source>
</evidence>
<protein>
    <recommendedName>
        <fullName evidence="3">tyrosinase</fullName>
        <ecNumber evidence="3">1.14.18.1</ecNumber>
    </recommendedName>
</protein>
<evidence type="ECO:0000256" key="5">
    <source>
        <dbReference type="ARBA" id="ARBA00023002"/>
    </source>
</evidence>
<dbReference type="InterPro" id="IPR008922">
    <property type="entry name" value="Di-copper_centre_dom_sf"/>
</dbReference>
<feature type="compositionally biased region" description="Polar residues" evidence="11">
    <location>
        <begin position="459"/>
        <end position="469"/>
    </location>
</feature>
<evidence type="ECO:0000256" key="1">
    <source>
        <dbReference type="ARBA" id="ARBA00001973"/>
    </source>
</evidence>
<evidence type="ECO:0000256" key="7">
    <source>
        <dbReference type="ARBA" id="ARBA00023033"/>
    </source>
</evidence>
<dbReference type="Gene3D" id="1.10.1280.10">
    <property type="entry name" value="Di-copper center containing domain from catechol oxidase"/>
    <property type="match status" value="1"/>
</dbReference>
<dbReference type="PRINTS" id="PR00092">
    <property type="entry name" value="TYROSINASE"/>
</dbReference>
<evidence type="ECO:0000256" key="2">
    <source>
        <dbReference type="ARBA" id="ARBA00009928"/>
    </source>
</evidence>
<dbReference type="InterPro" id="IPR002227">
    <property type="entry name" value="Tyrosinase_Cu-bd"/>
</dbReference>
<keyword evidence="8" id="KW-0470">Melanin biosynthesis</keyword>
<feature type="region of interest" description="Disordered" evidence="11">
    <location>
        <begin position="726"/>
        <end position="773"/>
    </location>
</feature>
<keyword evidence="7" id="KW-0503">Monooxygenase</keyword>
<evidence type="ECO:0000256" key="8">
    <source>
        <dbReference type="ARBA" id="ARBA00023101"/>
    </source>
</evidence>
<dbReference type="Proteomes" id="UP001056384">
    <property type="component" value="Chromosome 8"/>
</dbReference>
<dbReference type="Gene3D" id="2.60.310.20">
    <property type="match status" value="1"/>
</dbReference>
<feature type="region of interest" description="Disordered" evidence="11">
    <location>
        <begin position="436"/>
        <end position="481"/>
    </location>
</feature>
<dbReference type="EC" id="1.14.18.1" evidence="3"/>
<comment type="similarity">
    <text evidence="2">Belongs to the tyrosinase family.</text>
</comment>
<comment type="catalytic activity">
    <reaction evidence="9">
        <text>2 L-dopa + O2 = 2 L-dopaquinone + 2 H2O</text>
        <dbReference type="Rhea" id="RHEA:34287"/>
        <dbReference type="ChEBI" id="CHEBI:15377"/>
        <dbReference type="ChEBI" id="CHEBI:15379"/>
        <dbReference type="ChEBI" id="CHEBI:57504"/>
        <dbReference type="ChEBI" id="CHEBI:57924"/>
        <dbReference type="EC" id="1.14.18.1"/>
    </reaction>
</comment>
<dbReference type="PROSITE" id="PS00498">
    <property type="entry name" value="TYROSINASE_2"/>
    <property type="match status" value="1"/>
</dbReference>
<evidence type="ECO:0000256" key="6">
    <source>
        <dbReference type="ARBA" id="ARBA00023008"/>
    </source>
</evidence>
<keyword evidence="6" id="KW-0186">Copper</keyword>
<feature type="compositionally biased region" description="Low complexity" evidence="11">
    <location>
        <begin position="731"/>
        <end position="750"/>
    </location>
</feature>
<feature type="chain" id="PRO_5040367372" description="tyrosinase" evidence="12">
    <location>
        <begin position="19"/>
        <end position="812"/>
    </location>
</feature>
<evidence type="ECO:0000256" key="10">
    <source>
        <dbReference type="ARBA" id="ARBA00048881"/>
    </source>
</evidence>
<sequence length="812" mass="86636">MHFTSLFTVAALSSVALSKPASGIAAINDGASAQLQKRAGEVITTGAVGLGDDQVHSRLEINDLSSNRPDMWSLYIRTMARWKDVAGSDDTGYYGVSTIHGVPRISWNGVEQCDSCEGADGYCTHDSVLFPAWHRAYMALYEQELIKVALEVADSFDGAFGDRLKAAAQKLRVPYWDWAAAPDSGISVLPPSIAGQQVTIAGPNGDEIVDNPLFSYHFEDPSNVYYSPFTDWTNTLRYPNSDNADATSQESQAVGAFDNLQQNMQDQVYQLLTQCKDYLGFATDDASNNACANSLEGIHNTIHTACGGAGDNQISGGHMTYLPLASFDPIFWIHHANVDRIFALWQTANPEQYGASQTAPHSTWTIASGSTQDANSPLMPFRKSENEYWTTNDVKDFEAVFKYSYPEFVVGDQSRATIINYINAIYGSSSNETASSLSARAEQSDSTDADSPDQPRGVTPTQSNSTSNKAPGDNNGGSSGIGIGIGPISLSIGLPWGNPTKSASGNYPTMTGAWNGTKTGGYPAATGTSYPSRPQTPLDPAFIAPNGSVYQYQCNVQTPRYAFNGSYIVYVFDGQPSSNDTSTWLADDNCIGQIGVLAGGDMENHGIMSSGSVPITRHLQKQYKAGKLSGLSEEVVVPYMTKNLNWKIVYRGEEIHPNELKGYKASFLSGLLSPLLDGELPSWSNLIPQVEVTKGKSGGITKIVDGLLGGVGDAVGDIGDAVSPLLGGGSSHPTGYGSGSSPSQPQPTGYAPHDTEDSPVPQTTAAPVPTYPDEEEVVTVYETKVVTYCPCKESATTAALAQPSATAYAKAY</sequence>
<dbReference type="GO" id="GO:0004503">
    <property type="term" value="F:tyrosinase activity"/>
    <property type="evidence" value="ECO:0007669"/>
    <property type="project" value="UniProtKB-EC"/>
</dbReference>
<reference evidence="15" key="1">
    <citation type="submission" date="2022-06" db="EMBL/GenBank/DDBJ databases">
        <title>Complete genome sequences of two strains of the flax pathogen Septoria linicola.</title>
        <authorList>
            <person name="Lapalu N."/>
            <person name="Simon A."/>
            <person name="Demenou B."/>
            <person name="Paumier D."/>
            <person name="Guillot M.-P."/>
            <person name="Gout L."/>
            <person name="Valade R."/>
        </authorList>
    </citation>
    <scope>NUCLEOTIDE SEQUENCE</scope>
    <source>
        <strain evidence="15">SE15195</strain>
    </source>
</reference>
<keyword evidence="16" id="KW-1185">Reference proteome</keyword>
<evidence type="ECO:0000256" key="12">
    <source>
        <dbReference type="SAM" id="SignalP"/>
    </source>
</evidence>
<feature type="domain" description="Tyrosinase copper-binding" evidence="14">
    <location>
        <begin position="328"/>
        <end position="339"/>
    </location>
</feature>
<evidence type="ECO:0000256" key="4">
    <source>
        <dbReference type="ARBA" id="ARBA00022723"/>
    </source>
</evidence>